<dbReference type="EMBL" id="JAAALK010000288">
    <property type="protein sequence ID" value="KAG8053759.1"/>
    <property type="molecule type" value="Genomic_DNA"/>
</dbReference>
<protein>
    <submittedName>
        <fullName evidence="1">Uncharacterized protein</fullName>
    </submittedName>
</protein>
<organism evidence="1 2">
    <name type="scientific">Zizania palustris</name>
    <name type="common">Northern wild rice</name>
    <dbReference type="NCBI Taxonomy" id="103762"/>
    <lineage>
        <taxon>Eukaryota</taxon>
        <taxon>Viridiplantae</taxon>
        <taxon>Streptophyta</taxon>
        <taxon>Embryophyta</taxon>
        <taxon>Tracheophyta</taxon>
        <taxon>Spermatophyta</taxon>
        <taxon>Magnoliopsida</taxon>
        <taxon>Liliopsida</taxon>
        <taxon>Poales</taxon>
        <taxon>Poaceae</taxon>
        <taxon>BOP clade</taxon>
        <taxon>Oryzoideae</taxon>
        <taxon>Oryzeae</taxon>
        <taxon>Zizaniinae</taxon>
        <taxon>Zizania</taxon>
    </lineage>
</organism>
<evidence type="ECO:0000313" key="1">
    <source>
        <dbReference type="EMBL" id="KAG8053759.1"/>
    </source>
</evidence>
<accession>A0A8J5RUG6</accession>
<evidence type="ECO:0000313" key="2">
    <source>
        <dbReference type="Proteomes" id="UP000729402"/>
    </source>
</evidence>
<dbReference type="Proteomes" id="UP000729402">
    <property type="component" value="Unassembled WGS sequence"/>
</dbReference>
<dbReference type="OrthoDB" id="272411at2759"/>
<reference evidence="1" key="2">
    <citation type="submission" date="2021-02" db="EMBL/GenBank/DDBJ databases">
        <authorList>
            <person name="Kimball J.A."/>
            <person name="Haas M.W."/>
            <person name="Macchietto M."/>
            <person name="Kono T."/>
            <person name="Duquette J."/>
            <person name="Shao M."/>
        </authorList>
    </citation>
    <scope>NUCLEOTIDE SEQUENCE</scope>
    <source>
        <tissue evidence="1">Fresh leaf tissue</tissue>
    </source>
</reference>
<dbReference type="AlphaFoldDB" id="A0A8J5RUG6"/>
<proteinExistence type="predicted"/>
<name>A0A8J5RUG6_ZIZPA</name>
<reference evidence="1" key="1">
    <citation type="journal article" date="2021" name="bioRxiv">
        <title>Whole Genome Assembly and Annotation of Northern Wild Rice, Zizania palustris L., Supports a Whole Genome Duplication in the Zizania Genus.</title>
        <authorList>
            <person name="Haas M."/>
            <person name="Kono T."/>
            <person name="Macchietto M."/>
            <person name="Millas R."/>
            <person name="McGilp L."/>
            <person name="Shao M."/>
            <person name="Duquette J."/>
            <person name="Hirsch C.N."/>
            <person name="Kimball J."/>
        </authorList>
    </citation>
    <scope>NUCLEOTIDE SEQUENCE</scope>
    <source>
        <tissue evidence="1">Fresh leaf tissue</tissue>
    </source>
</reference>
<gene>
    <name evidence="1" type="ORF">GUJ93_ZPchr0001g32939</name>
</gene>
<sequence>MYASMHDKATGPHKTQFRKIEDYVLFGWITQEFEVRVRKPLILWLTRCKQSRFAIEYANGSGIWKTKISYME</sequence>
<comment type="caution">
    <text evidence="1">The sequence shown here is derived from an EMBL/GenBank/DDBJ whole genome shotgun (WGS) entry which is preliminary data.</text>
</comment>
<keyword evidence="2" id="KW-1185">Reference proteome</keyword>